<evidence type="ECO:0000256" key="2">
    <source>
        <dbReference type="ARBA" id="ARBA00029447"/>
    </source>
</evidence>
<dbReference type="GO" id="GO:0007165">
    <property type="term" value="P:signal transduction"/>
    <property type="evidence" value="ECO:0007669"/>
    <property type="project" value="UniProtKB-KW"/>
</dbReference>
<dbReference type="GO" id="GO:0006935">
    <property type="term" value="P:chemotaxis"/>
    <property type="evidence" value="ECO:0007669"/>
    <property type="project" value="InterPro"/>
</dbReference>
<dbReference type="GO" id="GO:0004888">
    <property type="term" value="F:transmembrane signaling receptor activity"/>
    <property type="evidence" value="ECO:0007669"/>
    <property type="project" value="InterPro"/>
</dbReference>
<dbReference type="EMBL" id="RCZP01000045">
    <property type="protein sequence ID" value="TPG45747.1"/>
    <property type="molecule type" value="Genomic_DNA"/>
</dbReference>
<evidence type="ECO:0000313" key="7">
    <source>
        <dbReference type="Proteomes" id="UP000317078"/>
    </source>
</evidence>
<comment type="caution">
    <text evidence="6">The sequence shown here is derived from an EMBL/GenBank/DDBJ whole genome shotgun (WGS) entry which is preliminary data.</text>
</comment>
<dbReference type="OrthoDB" id="7295762at2"/>
<sequence>MMLRTRVVGAMIACALVIAGLGGFMAHRVSAIGQHAAFIATNWLPSVDLISQSSERLQVFRQFVLRHILAPDGPGKQALEESLTGLQGEIDGFFGRYASLVTGPDEQRLLEDAQRGWKAFAAQVEPVLALSRAGQPVAAFARFGQNNELARAATASFESLKTFNREGSRKDAALVTETATAAMIAGGAVTLASILGALGMSVWLVGGVSRPILQTAERMRRIAEGDLAIPVEGRDRTDEIGHMARALEVFRTNAERARDLAAAQDAERLAKEKRATRLAELVRGFEGRVGEMVGVLSAASTELEATARNMGSTAEHARSQATEVAGAATEASGGVQTVAAAAEELSSSILEISRQVSQASQVATRAVDTANETNATVRNLSEGANRIGEVVNLINNIAGQTNLLALNATIEAARAGEAGKGFAVVASEVKSLAAETAKATEEIGQQVGQIQGATRGAVEAIGLILSTVREISEITVAIAASVKEQSSATQEIARTVQQTAQATDLVGHSIASVSQAASDTGAAATQVLAAASSLSTQSEHLTAEVGAFTRDVRAA</sequence>
<dbReference type="Pfam" id="PF00015">
    <property type="entry name" value="MCPsignal"/>
    <property type="match status" value="1"/>
</dbReference>
<dbReference type="PROSITE" id="PS50885">
    <property type="entry name" value="HAMP"/>
    <property type="match status" value="1"/>
</dbReference>
<dbReference type="PANTHER" id="PTHR32089:SF112">
    <property type="entry name" value="LYSOZYME-LIKE PROTEIN-RELATED"/>
    <property type="match status" value="1"/>
</dbReference>
<dbReference type="InterPro" id="IPR024478">
    <property type="entry name" value="HlyB_4HB_MCP"/>
</dbReference>
<evidence type="ECO:0000256" key="1">
    <source>
        <dbReference type="ARBA" id="ARBA00023224"/>
    </source>
</evidence>
<dbReference type="Gene3D" id="1.10.287.950">
    <property type="entry name" value="Methyl-accepting chemotaxis protein"/>
    <property type="match status" value="1"/>
</dbReference>
<dbReference type="SMART" id="SM00283">
    <property type="entry name" value="MA"/>
    <property type="match status" value="1"/>
</dbReference>
<evidence type="ECO:0000259" key="4">
    <source>
        <dbReference type="PROSITE" id="PS50111"/>
    </source>
</evidence>
<dbReference type="Pfam" id="PF12729">
    <property type="entry name" value="4HB_MCP_1"/>
    <property type="match status" value="1"/>
</dbReference>
<keyword evidence="1 3" id="KW-0807">Transducer</keyword>
<protein>
    <submittedName>
        <fullName evidence="6">Methyl-accepting chemotaxis protein</fullName>
    </submittedName>
</protein>
<dbReference type="SMART" id="SM00304">
    <property type="entry name" value="HAMP"/>
    <property type="match status" value="1"/>
</dbReference>
<dbReference type="GO" id="GO:0016020">
    <property type="term" value="C:membrane"/>
    <property type="evidence" value="ECO:0007669"/>
    <property type="project" value="InterPro"/>
</dbReference>
<evidence type="ECO:0000259" key="5">
    <source>
        <dbReference type="PROSITE" id="PS50885"/>
    </source>
</evidence>
<evidence type="ECO:0000256" key="3">
    <source>
        <dbReference type="PROSITE-ProRule" id="PRU00284"/>
    </source>
</evidence>
<dbReference type="CDD" id="cd06225">
    <property type="entry name" value="HAMP"/>
    <property type="match status" value="1"/>
</dbReference>
<gene>
    <name evidence="6" type="ORF">EAH89_26080</name>
</gene>
<comment type="similarity">
    <text evidence="2">Belongs to the methyl-accepting chemotaxis (MCP) protein family.</text>
</comment>
<dbReference type="Proteomes" id="UP000317078">
    <property type="component" value="Unassembled WGS sequence"/>
</dbReference>
<name>A0A502F8R5_9PROT</name>
<dbReference type="Pfam" id="PF00672">
    <property type="entry name" value="HAMP"/>
    <property type="match status" value="1"/>
</dbReference>
<dbReference type="InterPro" id="IPR003660">
    <property type="entry name" value="HAMP_dom"/>
</dbReference>
<dbReference type="PANTHER" id="PTHR32089">
    <property type="entry name" value="METHYL-ACCEPTING CHEMOTAXIS PROTEIN MCPB"/>
    <property type="match status" value="1"/>
</dbReference>
<dbReference type="InterPro" id="IPR004090">
    <property type="entry name" value="Chemotax_Me-accpt_rcpt"/>
</dbReference>
<organism evidence="6 7">
    <name type="scientific">Muricoccus nepalensis</name>
    <dbReference type="NCBI Taxonomy" id="1854500"/>
    <lineage>
        <taxon>Bacteria</taxon>
        <taxon>Pseudomonadati</taxon>
        <taxon>Pseudomonadota</taxon>
        <taxon>Alphaproteobacteria</taxon>
        <taxon>Acetobacterales</taxon>
        <taxon>Roseomonadaceae</taxon>
        <taxon>Muricoccus</taxon>
    </lineage>
</organism>
<dbReference type="SUPFAM" id="SSF58104">
    <property type="entry name" value="Methyl-accepting chemotaxis protein (MCP) signaling domain"/>
    <property type="match status" value="1"/>
</dbReference>
<accession>A0A502F8R5</accession>
<keyword evidence="7" id="KW-1185">Reference proteome</keyword>
<dbReference type="PRINTS" id="PR00260">
    <property type="entry name" value="CHEMTRNSDUCR"/>
</dbReference>
<dbReference type="InterPro" id="IPR004089">
    <property type="entry name" value="MCPsignal_dom"/>
</dbReference>
<feature type="domain" description="HAMP" evidence="5">
    <location>
        <begin position="206"/>
        <end position="259"/>
    </location>
</feature>
<evidence type="ECO:0000313" key="6">
    <source>
        <dbReference type="EMBL" id="TPG45747.1"/>
    </source>
</evidence>
<dbReference type="AlphaFoldDB" id="A0A502F8R5"/>
<proteinExistence type="inferred from homology"/>
<dbReference type="PROSITE" id="PS50111">
    <property type="entry name" value="CHEMOTAXIS_TRANSDUC_2"/>
    <property type="match status" value="1"/>
</dbReference>
<feature type="domain" description="Methyl-accepting transducer" evidence="4">
    <location>
        <begin position="292"/>
        <end position="535"/>
    </location>
</feature>
<reference evidence="6 7" key="1">
    <citation type="journal article" date="2019" name="Environ. Microbiol.">
        <title>Species interactions and distinct microbial communities in high Arctic permafrost affected cryosols are associated with the CH4 and CO2 gas fluxes.</title>
        <authorList>
            <person name="Altshuler I."/>
            <person name="Hamel J."/>
            <person name="Turney S."/>
            <person name="Magnuson E."/>
            <person name="Levesque R."/>
            <person name="Greer C."/>
            <person name="Whyte L.G."/>
        </authorList>
    </citation>
    <scope>NUCLEOTIDE SEQUENCE [LARGE SCALE GENOMIC DNA]</scope>
    <source>
        <strain evidence="6 7">S9.3B</strain>
    </source>
</reference>